<dbReference type="InterPro" id="IPR005540">
    <property type="entry name" value="KNOX1"/>
</dbReference>
<evidence type="ECO:0000259" key="4">
    <source>
        <dbReference type="SMART" id="SM01255"/>
    </source>
</evidence>
<dbReference type="PANTHER" id="PTHR48452:SF1">
    <property type="entry name" value="FUSED COMPOUND LEAF 1"/>
    <property type="match status" value="1"/>
</dbReference>
<dbReference type="GO" id="GO:0005634">
    <property type="term" value="C:nucleus"/>
    <property type="evidence" value="ECO:0007669"/>
    <property type="project" value="UniProtKB-SubCell"/>
</dbReference>
<organism evidence="6 7">
    <name type="scientific">Tripterygium wilfordii</name>
    <name type="common">Thunder God vine</name>
    <dbReference type="NCBI Taxonomy" id="458696"/>
    <lineage>
        <taxon>Eukaryota</taxon>
        <taxon>Viridiplantae</taxon>
        <taxon>Streptophyta</taxon>
        <taxon>Embryophyta</taxon>
        <taxon>Tracheophyta</taxon>
        <taxon>Spermatophyta</taxon>
        <taxon>Magnoliopsida</taxon>
        <taxon>eudicotyledons</taxon>
        <taxon>Gunneridae</taxon>
        <taxon>Pentapetalae</taxon>
        <taxon>rosids</taxon>
        <taxon>fabids</taxon>
        <taxon>Celastrales</taxon>
        <taxon>Celastraceae</taxon>
        <taxon>Tripterygium</taxon>
    </lineage>
</organism>
<keyword evidence="2" id="KW-0539">Nucleus</keyword>
<dbReference type="AlphaFoldDB" id="A0A7J7CJ09"/>
<dbReference type="PANTHER" id="PTHR48452">
    <property type="entry name" value="FUSED COMPOUND LEAF 1"/>
    <property type="match status" value="1"/>
</dbReference>
<comment type="caution">
    <text evidence="6">The sequence shown here is derived from an EMBL/GenBank/DDBJ whole genome shotgun (WGS) entry which is preliminary data.</text>
</comment>
<evidence type="ECO:0000313" key="6">
    <source>
        <dbReference type="EMBL" id="KAF5734045.1"/>
    </source>
</evidence>
<feature type="compositionally biased region" description="Basic and acidic residues" evidence="3">
    <location>
        <begin position="1"/>
        <end position="11"/>
    </location>
</feature>
<feature type="region of interest" description="Disordered" evidence="3">
    <location>
        <begin position="126"/>
        <end position="150"/>
    </location>
</feature>
<dbReference type="Proteomes" id="UP000593562">
    <property type="component" value="Unassembled WGS sequence"/>
</dbReference>
<sequence length="150" mass="16936">MEDNESRNTDVEKEEEEEAEAEAEEVLKKRISNHPLYGLLVDTHLECMKVCSIVDVDQNQEMNLKLPSRKHSPSNFLCQSELDSFMEAYCSALRELKEALEQPQQETIAFINAMQSQLRELTLSDTAAPDHHGPSTSSPVDQVNSSNDLN</sequence>
<evidence type="ECO:0000256" key="3">
    <source>
        <dbReference type="SAM" id="MobiDB-lite"/>
    </source>
</evidence>
<dbReference type="InParanoid" id="A0A7J7CJ09"/>
<dbReference type="InterPro" id="IPR005541">
    <property type="entry name" value="KNOX2"/>
</dbReference>
<comment type="subcellular location">
    <subcellularLocation>
        <location evidence="1">Nucleus</location>
    </subcellularLocation>
</comment>
<protein>
    <submittedName>
        <fullName evidence="6">Homeobox protein knotted-1-like 1</fullName>
    </submittedName>
</protein>
<gene>
    <name evidence="6" type="ORF">HS088_TW16G00486</name>
</gene>
<keyword evidence="7" id="KW-1185">Reference proteome</keyword>
<feature type="compositionally biased region" description="Acidic residues" evidence="3">
    <location>
        <begin position="12"/>
        <end position="24"/>
    </location>
</feature>
<dbReference type="GO" id="GO:0003677">
    <property type="term" value="F:DNA binding"/>
    <property type="evidence" value="ECO:0007669"/>
    <property type="project" value="UniProtKB-KW"/>
</dbReference>
<evidence type="ECO:0000313" key="7">
    <source>
        <dbReference type="Proteomes" id="UP000593562"/>
    </source>
</evidence>
<proteinExistence type="predicted"/>
<feature type="domain" description="KNOX2" evidence="5">
    <location>
        <begin position="71"/>
        <end position="123"/>
    </location>
</feature>
<accession>A0A7J7CJ09</accession>
<dbReference type="EMBL" id="JAAARO010000016">
    <property type="protein sequence ID" value="KAF5734045.1"/>
    <property type="molecule type" value="Genomic_DNA"/>
</dbReference>
<reference evidence="6 7" key="1">
    <citation type="journal article" date="2020" name="Nat. Commun.">
        <title>Genome of Tripterygium wilfordii and identification of cytochrome P450 involved in triptolide biosynthesis.</title>
        <authorList>
            <person name="Tu L."/>
            <person name="Su P."/>
            <person name="Zhang Z."/>
            <person name="Gao L."/>
            <person name="Wang J."/>
            <person name="Hu T."/>
            <person name="Zhou J."/>
            <person name="Zhang Y."/>
            <person name="Zhao Y."/>
            <person name="Liu Y."/>
            <person name="Song Y."/>
            <person name="Tong Y."/>
            <person name="Lu Y."/>
            <person name="Yang J."/>
            <person name="Xu C."/>
            <person name="Jia M."/>
            <person name="Peters R.J."/>
            <person name="Huang L."/>
            <person name="Gao W."/>
        </authorList>
    </citation>
    <scope>NUCLEOTIDE SEQUENCE [LARGE SCALE GENOMIC DNA]</scope>
    <source>
        <strain evidence="7">cv. XIE 37</strain>
        <tissue evidence="6">Leaf</tissue>
    </source>
</reference>
<keyword evidence="6" id="KW-0238">DNA-binding</keyword>
<name>A0A7J7CJ09_TRIWF</name>
<dbReference type="SMART" id="SM01256">
    <property type="entry name" value="KNOX2"/>
    <property type="match status" value="1"/>
</dbReference>
<feature type="domain" description="KNOX1" evidence="4">
    <location>
        <begin position="25"/>
        <end position="66"/>
    </location>
</feature>
<dbReference type="Pfam" id="PF03790">
    <property type="entry name" value="KNOX1"/>
    <property type="match status" value="1"/>
</dbReference>
<dbReference type="SMART" id="SM01255">
    <property type="entry name" value="KNOX1"/>
    <property type="match status" value="1"/>
</dbReference>
<evidence type="ECO:0000256" key="2">
    <source>
        <dbReference type="ARBA" id="ARBA00023242"/>
    </source>
</evidence>
<evidence type="ECO:0000256" key="1">
    <source>
        <dbReference type="ARBA" id="ARBA00004123"/>
    </source>
</evidence>
<evidence type="ECO:0000259" key="5">
    <source>
        <dbReference type="SMART" id="SM01256"/>
    </source>
</evidence>
<dbReference type="Pfam" id="PF03791">
    <property type="entry name" value="KNOX2"/>
    <property type="match status" value="1"/>
</dbReference>
<feature type="compositionally biased region" description="Polar residues" evidence="3">
    <location>
        <begin position="134"/>
        <end position="150"/>
    </location>
</feature>
<feature type="region of interest" description="Disordered" evidence="3">
    <location>
        <begin position="1"/>
        <end position="24"/>
    </location>
</feature>
<keyword evidence="6" id="KW-0371">Homeobox</keyword>